<gene>
    <name evidence="1" type="ORF">PQG89_06080</name>
</gene>
<accession>A0AAW6I1I5</accession>
<dbReference type="EMBL" id="JAQPYX010000051">
    <property type="protein sequence ID" value="MDC7149000.1"/>
    <property type="molecule type" value="Genomic_DNA"/>
</dbReference>
<comment type="caution">
    <text evidence="1">The sequence shown here is derived from an EMBL/GenBank/DDBJ whole genome shotgun (WGS) entry which is preliminary data.</text>
</comment>
<dbReference type="AlphaFoldDB" id="A0AAW6I1I5"/>
<reference evidence="1" key="1">
    <citation type="submission" date="2023-01" db="EMBL/GenBank/DDBJ databases">
        <title>Exploring GABA producing Bacteroides strains toward improving mental health.</title>
        <authorList>
            <person name="Yousuf B."/>
            <person name="Bouhlel N.E."/>
            <person name="Mottawea W."/>
            <person name="Hammami R."/>
        </authorList>
    </citation>
    <scope>NUCLEOTIDE SEQUENCE</scope>
    <source>
        <strain evidence="1">UO.H1047</strain>
    </source>
</reference>
<evidence type="ECO:0000313" key="1">
    <source>
        <dbReference type="EMBL" id="MDC7149000.1"/>
    </source>
</evidence>
<dbReference type="RefSeq" id="WP_272696500.1">
    <property type="nucleotide sequence ID" value="NZ_CAOJXY010000015.1"/>
</dbReference>
<name>A0AAW6I1I5_9BACT</name>
<proteinExistence type="predicted"/>
<organism evidence="1 2">
    <name type="scientific">Parabacteroides johnsonii</name>
    <dbReference type="NCBI Taxonomy" id="387661"/>
    <lineage>
        <taxon>Bacteria</taxon>
        <taxon>Pseudomonadati</taxon>
        <taxon>Bacteroidota</taxon>
        <taxon>Bacteroidia</taxon>
        <taxon>Bacteroidales</taxon>
        <taxon>Tannerellaceae</taxon>
        <taxon>Parabacteroides</taxon>
    </lineage>
</organism>
<sequence>MKIYFCSFADSRLENSLLRIESEAKTFGEFDVISCYNEFSLDKSFKDEVKDLLLPTCRGFGYWIWKPQVILQSLRMMDKGDVLLYADAGCVLNNLGKKKFNEYIDILIDSDSGFLVFGSKLKEKQYTKSDLFGYFSVLDKPEITCSGQIQATTFMLRKDEFTESIVNQWLDIMIKNHQLIDDTKSKLENSFDFVEHRHDQSVFSILMKLNSAKVLPVYHIWSYTWIFMKKYPIWGKRDKGENIKYKVSIRNVLFDLMMYLKGLLHLE</sequence>
<evidence type="ECO:0000313" key="2">
    <source>
        <dbReference type="Proteomes" id="UP001213646"/>
    </source>
</evidence>
<dbReference type="Proteomes" id="UP001213646">
    <property type="component" value="Unassembled WGS sequence"/>
</dbReference>
<protein>
    <submittedName>
        <fullName evidence="1">Uncharacterized protein</fullName>
    </submittedName>
</protein>